<comment type="caution">
    <text evidence="2">The sequence shown here is derived from an EMBL/GenBank/DDBJ whole genome shotgun (WGS) entry which is preliminary data.</text>
</comment>
<evidence type="ECO:0008006" key="4">
    <source>
        <dbReference type="Google" id="ProtNLM"/>
    </source>
</evidence>
<dbReference type="Proteomes" id="UP001488805">
    <property type="component" value="Unassembled WGS sequence"/>
</dbReference>
<organism evidence="2 3">
    <name type="scientific">Zoarces viviparus</name>
    <name type="common">Viviparous eelpout</name>
    <name type="synonym">Blennius viviparus</name>
    <dbReference type="NCBI Taxonomy" id="48416"/>
    <lineage>
        <taxon>Eukaryota</taxon>
        <taxon>Metazoa</taxon>
        <taxon>Chordata</taxon>
        <taxon>Craniata</taxon>
        <taxon>Vertebrata</taxon>
        <taxon>Euteleostomi</taxon>
        <taxon>Actinopterygii</taxon>
        <taxon>Neopterygii</taxon>
        <taxon>Teleostei</taxon>
        <taxon>Neoteleostei</taxon>
        <taxon>Acanthomorphata</taxon>
        <taxon>Eupercaria</taxon>
        <taxon>Perciformes</taxon>
        <taxon>Cottioidei</taxon>
        <taxon>Zoarcales</taxon>
        <taxon>Zoarcidae</taxon>
        <taxon>Zoarcinae</taxon>
        <taxon>Zoarces</taxon>
    </lineage>
</organism>
<dbReference type="PANTHER" id="PTHR14241:SF1">
    <property type="entry name" value="INTERFERON-INDUCED PROTEIN 44-RELATED"/>
    <property type="match status" value="1"/>
</dbReference>
<dbReference type="Gene3D" id="3.40.50.300">
    <property type="entry name" value="P-loop containing nucleotide triphosphate hydrolases"/>
    <property type="match status" value="1"/>
</dbReference>
<feature type="region of interest" description="Disordered" evidence="1">
    <location>
        <begin position="1"/>
        <end position="28"/>
    </location>
</feature>
<sequence>MGKLWTKLTGGGEESKPAPAPPSPPNPYLCQPWRNVTENYQKNLGFVKSYQPRNKDVKHLRILLYGPVGSGKSSFFNSVDTVLKGRVSGRAATDAISGSSHTKKYTAYKIRKDRGSFYSVIFNDIMGFEENTKTEVDVEDVKLAMRGHMPNGYKFNPVAHLQDTDKDYISCPTLKDRVHVLVCVIPTDSVSLISEEVVKKLREVRLAATELGIPQLAILTKVDKACPQAKENIKETYRIKYLEEQVDRFSLLLGIPPNCIFLVKNYSSEIETNDDINALILSALKQMITFGEDFLDDL</sequence>
<reference evidence="2 3" key="1">
    <citation type="journal article" date="2024" name="Genome Biol. Evol.">
        <title>Chromosome-level genome assembly of the viviparous eelpout Zoarces viviparus.</title>
        <authorList>
            <person name="Fuhrmann N."/>
            <person name="Brasseur M.V."/>
            <person name="Bakowski C.E."/>
            <person name="Podsiadlowski L."/>
            <person name="Prost S."/>
            <person name="Krehenwinkel H."/>
            <person name="Mayer C."/>
        </authorList>
    </citation>
    <scope>NUCLEOTIDE SEQUENCE [LARGE SCALE GENOMIC DNA]</scope>
    <source>
        <strain evidence="2">NO-MEL_2022_Ind0_liver</strain>
    </source>
</reference>
<feature type="compositionally biased region" description="Pro residues" evidence="1">
    <location>
        <begin position="18"/>
        <end position="27"/>
    </location>
</feature>
<dbReference type="EMBL" id="JBCEZU010000056">
    <property type="protein sequence ID" value="KAK9534950.1"/>
    <property type="molecule type" value="Genomic_DNA"/>
</dbReference>
<evidence type="ECO:0000256" key="1">
    <source>
        <dbReference type="SAM" id="MobiDB-lite"/>
    </source>
</evidence>
<name>A0AAW1FJK6_ZOAVI</name>
<dbReference type="SUPFAM" id="SSF52540">
    <property type="entry name" value="P-loop containing nucleoside triphosphate hydrolases"/>
    <property type="match status" value="1"/>
</dbReference>
<proteinExistence type="predicted"/>
<gene>
    <name evidence="2" type="ORF">VZT92_007363</name>
</gene>
<evidence type="ECO:0000313" key="2">
    <source>
        <dbReference type="EMBL" id="KAK9534950.1"/>
    </source>
</evidence>
<accession>A0AAW1FJK6</accession>
<dbReference type="InterPro" id="IPR027417">
    <property type="entry name" value="P-loop_NTPase"/>
</dbReference>
<dbReference type="GO" id="GO:0006955">
    <property type="term" value="P:immune response"/>
    <property type="evidence" value="ECO:0007669"/>
    <property type="project" value="TreeGrafter"/>
</dbReference>
<keyword evidence="3" id="KW-1185">Reference proteome</keyword>
<protein>
    <recommendedName>
        <fullName evidence="4">Interferon-induced protein 44-like</fullName>
    </recommendedName>
</protein>
<dbReference type="AlphaFoldDB" id="A0AAW1FJK6"/>
<dbReference type="PANTHER" id="PTHR14241">
    <property type="entry name" value="INTERFERON-INDUCED PROTEIN 44"/>
    <property type="match status" value="1"/>
</dbReference>
<evidence type="ECO:0000313" key="3">
    <source>
        <dbReference type="Proteomes" id="UP001488805"/>
    </source>
</evidence>